<dbReference type="AlphaFoldDB" id="A0A9E9LEL7"/>
<keyword evidence="1" id="KW-0472">Membrane</keyword>
<feature type="transmembrane region" description="Helical" evidence="1">
    <location>
        <begin position="42"/>
        <end position="63"/>
    </location>
</feature>
<dbReference type="EMBL" id="CP098251">
    <property type="protein sequence ID" value="WAV91279.1"/>
    <property type="molecule type" value="Genomic_DNA"/>
</dbReference>
<organism evidence="2">
    <name type="scientific">Oxalobacter aliiformigenes</name>
    <dbReference type="NCBI Taxonomy" id="2946593"/>
    <lineage>
        <taxon>Bacteria</taxon>
        <taxon>Pseudomonadati</taxon>
        <taxon>Pseudomonadota</taxon>
        <taxon>Betaproteobacteria</taxon>
        <taxon>Burkholderiales</taxon>
        <taxon>Oxalobacteraceae</taxon>
        <taxon>Oxalobacter</taxon>
    </lineage>
</organism>
<evidence type="ECO:0000256" key="1">
    <source>
        <dbReference type="SAM" id="Phobius"/>
    </source>
</evidence>
<evidence type="ECO:0000313" key="4">
    <source>
        <dbReference type="Proteomes" id="UP001164794"/>
    </source>
</evidence>
<accession>A0A9E9LEL7</accession>
<keyword evidence="1" id="KW-0812">Transmembrane</keyword>
<reference evidence="2" key="2">
    <citation type="journal article" date="2022" name="Front. Microbiol.">
        <title>New perspectives on an old grouping: The genomic and phenotypic variability of Oxalobacter formigenes and the implications for calcium oxalate stone prevention.</title>
        <authorList>
            <person name="Chmiel J.A."/>
            <person name="Carr C."/>
            <person name="Stuivenberg G.A."/>
            <person name="Venema R."/>
            <person name="Chanyi R.M."/>
            <person name="Al K.F."/>
            <person name="Giguere D."/>
            <person name="Say H."/>
            <person name="Akouris P.P."/>
            <person name="Dominguez Romero S.A."/>
            <person name="Kwong A."/>
            <person name="Tai V."/>
            <person name="Koval S.F."/>
            <person name="Razvi H."/>
            <person name="Bjazevic J."/>
            <person name="Burton J.P."/>
        </authorList>
    </citation>
    <scope>NUCLEOTIDE SEQUENCE</scope>
    <source>
        <strain evidence="2">OxK</strain>
    </source>
</reference>
<dbReference type="RefSeq" id="WP_269264536.1">
    <property type="nucleotide sequence ID" value="NZ_CP098248.1"/>
</dbReference>
<sequence length="69" mass="8099">MKPGKLEDCLVLKAVKSDNNDSIIQQMTKKDMTQEQKTRKHGFVALFLRALAIFFFIMGIYYFGKAWFF</sequence>
<dbReference type="Proteomes" id="UP001164794">
    <property type="component" value="Chromosome"/>
</dbReference>
<keyword evidence="4" id="KW-1185">Reference proteome</keyword>
<gene>
    <name evidence="3" type="ORF">NB645_09805</name>
    <name evidence="2" type="ORF">NB646_00475</name>
</gene>
<protein>
    <submittedName>
        <fullName evidence="2">Uncharacterized protein</fullName>
    </submittedName>
</protein>
<dbReference type="EMBL" id="CP098248">
    <property type="protein sequence ID" value="WAV97065.1"/>
    <property type="molecule type" value="Genomic_DNA"/>
</dbReference>
<evidence type="ECO:0000313" key="2">
    <source>
        <dbReference type="EMBL" id="WAV91279.1"/>
    </source>
</evidence>
<evidence type="ECO:0000313" key="3">
    <source>
        <dbReference type="EMBL" id="WAV97065.1"/>
    </source>
</evidence>
<name>A0A9E9LEL7_9BURK</name>
<keyword evidence="1" id="KW-1133">Transmembrane helix</keyword>
<dbReference type="Proteomes" id="UP001164819">
    <property type="component" value="Chromosome"/>
</dbReference>
<reference evidence="3" key="1">
    <citation type="journal article" date="2022" name="Front. Microbiol.">
        <title>New perspectives on an old grouping: The genomic and phenotypic variability of Oxalobacter formigenes and the implications for calcium oxalate stone prevention.</title>
        <authorList>
            <person name="Chmiel J.A."/>
            <person name="Carr C."/>
            <person name="Stuivenberg G.A."/>
            <person name="Venema R."/>
            <person name="Chanyi R.M."/>
            <person name="Al K.F."/>
            <person name="Giguere D."/>
            <person name="Say H."/>
            <person name="Akouris P.P."/>
            <person name="Dominguez Romero S.A."/>
            <person name="Kwong A."/>
            <person name="Tai V."/>
            <person name="Koval S.F."/>
            <person name="Razvi H."/>
            <person name="Bjazevic J."/>
            <person name="Burton J.P."/>
        </authorList>
    </citation>
    <scope>NUCLEOTIDE SEQUENCE</scope>
    <source>
        <strain evidence="3">HOxNP-1</strain>
    </source>
</reference>
<proteinExistence type="predicted"/>